<evidence type="ECO:0000256" key="1">
    <source>
        <dbReference type="ARBA" id="ARBA00004975"/>
    </source>
</evidence>
<sequence length="299" mass="33131">MAKDLMNLLDLTKGELREVLDLAHKYREDRTLDNTSLSGKTIGLIFLKNSTRTRVSFETGVNQLGGYPMYMDQNSLQLGRGESFVDTAKVLSRYLDGIVIRGHKHEDIKAFADACTIPVINALTDTFHPCQLLADMQLIEATSGHLEGVKVAFMGDCASNMALSWIYAAHMTGMELTLGGPEGYLPSEEFLASIGNPSNIKVTTDAKAAAKDVDYIYTDVWVSMGFEEEAKDRLASFAPYQVNMDLLSVAKTDVKVMHCLPAYRDKEVSAEVIDGPHSIIWDQAENRLHAQKAVMKLKF</sequence>
<dbReference type="RefSeq" id="WP_274153979.1">
    <property type="nucleotide sequence ID" value="NZ_CP117812.1"/>
</dbReference>
<evidence type="ECO:0000259" key="8">
    <source>
        <dbReference type="Pfam" id="PF02729"/>
    </source>
</evidence>
<dbReference type="NCBIfam" id="TIGR00658">
    <property type="entry name" value="orni_carb_tr"/>
    <property type="match status" value="1"/>
</dbReference>
<dbReference type="InterPro" id="IPR006132">
    <property type="entry name" value="Asp/Orn_carbamoyltranf_P-bd"/>
</dbReference>
<feature type="binding site" evidence="6">
    <location>
        <position position="287"/>
    </location>
    <ligand>
        <name>carbamoyl phosphate</name>
        <dbReference type="ChEBI" id="CHEBI:58228"/>
    </ligand>
</feature>
<feature type="binding site" evidence="6">
    <location>
        <begin position="128"/>
        <end position="131"/>
    </location>
    <ligand>
        <name>carbamoyl phosphate</name>
        <dbReference type="ChEBI" id="CHEBI:58228"/>
    </ligand>
</feature>
<dbReference type="Pfam" id="PF00185">
    <property type="entry name" value="OTCace"/>
    <property type="match status" value="1"/>
</dbReference>
<evidence type="ECO:0000256" key="5">
    <source>
        <dbReference type="ARBA" id="ARBA00048772"/>
    </source>
</evidence>
<dbReference type="NCBIfam" id="NF001986">
    <property type="entry name" value="PRK00779.1"/>
    <property type="match status" value="1"/>
</dbReference>
<dbReference type="PRINTS" id="PR00100">
    <property type="entry name" value="AOTCASE"/>
</dbReference>
<evidence type="ECO:0000259" key="7">
    <source>
        <dbReference type="Pfam" id="PF00185"/>
    </source>
</evidence>
<feature type="binding site" evidence="6">
    <location>
        <position position="219"/>
    </location>
    <ligand>
        <name>L-ornithine</name>
        <dbReference type="ChEBI" id="CHEBI:46911"/>
    </ligand>
</feature>
<keyword evidence="10" id="KW-1185">Reference proteome</keyword>
<protein>
    <recommendedName>
        <fullName evidence="3 6">Ornithine carbamoyltransferase</fullName>
        <shortName evidence="6">OTCase</shortName>
        <ecNumber evidence="3 6">2.1.3.3</ecNumber>
    </recommendedName>
</protein>
<evidence type="ECO:0000313" key="10">
    <source>
        <dbReference type="Proteomes" id="UP001214250"/>
    </source>
</evidence>
<evidence type="ECO:0000256" key="6">
    <source>
        <dbReference type="HAMAP-Rule" id="MF_01109"/>
    </source>
</evidence>
<evidence type="ECO:0000256" key="3">
    <source>
        <dbReference type="ARBA" id="ARBA00013007"/>
    </source>
</evidence>
<dbReference type="InterPro" id="IPR006131">
    <property type="entry name" value="Asp_carbamoyltransf_Asp/Orn-bd"/>
</dbReference>
<keyword evidence="6" id="KW-0963">Cytoplasm</keyword>
<feature type="binding site" evidence="6">
    <location>
        <position position="160"/>
    </location>
    <ligand>
        <name>L-ornithine</name>
        <dbReference type="ChEBI" id="CHEBI:46911"/>
    </ligand>
</feature>
<dbReference type="PANTHER" id="PTHR45753:SF3">
    <property type="entry name" value="ORNITHINE TRANSCARBAMYLASE, MITOCHONDRIAL"/>
    <property type="match status" value="1"/>
</dbReference>
<dbReference type="PROSITE" id="PS00097">
    <property type="entry name" value="CARBAMOYLTRANSFERASE"/>
    <property type="match status" value="1"/>
</dbReference>
<dbReference type="GO" id="GO:0004585">
    <property type="term" value="F:ornithine carbamoyltransferase activity"/>
    <property type="evidence" value="ECO:0007669"/>
    <property type="project" value="UniProtKB-EC"/>
</dbReference>
<accession>A0ABY7W1X5</accession>
<evidence type="ECO:0000256" key="2">
    <source>
        <dbReference type="ARBA" id="ARBA00007805"/>
    </source>
</evidence>
<evidence type="ECO:0000256" key="4">
    <source>
        <dbReference type="ARBA" id="ARBA00022679"/>
    </source>
</evidence>
<comment type="pathway">
    <text evidence="1">Amino-acid biosynthesis; L-arginine biosynthesis; L-arginine from L-ornithine and carbamoyl phosphate: step 1/3.</text>
</comment>
<gene>
    <name evidence="9" type="primary">argF</name>
    <name evidence="9" type="ORF">PQO03_14875</name>
</gene>
<feature type="binding site" evidence="6">
    <location>
        <begin position="223"/>
        <end position="224"/>
    </location>
    <ligand>
        <name>L-ornithine</name>
        <dbReference type="ChEBI" id="CHEBI:46911"/>
    </ligand>
</feature>
<dbReference type="InterPro" id="IPR024904">
    <property type="entry name" value="OTCase_ArgI"/>
</dbReference>
<reference evidence="9 10" key="1">
    <citation type="submission" date="2023-02" db="EMBL/GenBank/DDBJ databases">
        <title>Genome sequence of Lentisphaera profundi SAORIC-696.</title>
        <authorList>
            <person name="Kim e."/>
            <person name="Cho J.-C."/>
            <person name="Choi A."/>
            <person name="Kang I."/>
        </authorList>
    </citation>
    <scope>NUCLEOTIDE SEQUENCE [LARGE SCALE GENOMIC DNA]</scope>
    <source>
        <strain evidence="9 10">SAORIC-696</strain>
    </source>
</reference>
<feature type="domain" description="Aspartate/ornithine carbamoyltransferase Asp/Orn-binding" evidence="7">
    <location>
        <begin position="147"/>
        <end position="296"/>
    </location>
</feature>
<proteinExistence type="inferred from homology"/>
<organism evidence="9 10">
    <name type="scientific">Lentisphaera profundi</name>
    <dbReference type="NCBI Taxonomy" id="1658616"/>
    <lineage>
        <taxon>Bacteria</taxon>
        <taxon>Pseudomonadati</taxon>
        <taxon>Lentisphaerota</taxon>
        <taxon>Lentisphaeria</taxon>
        <taxon>Lentisphaerales</taxon>
        <taxon>Lentisphaeraceae</taxon>
        <taxon>Lentisphaera</taxon>
    </lineage>
</organism>
<feature type="binding site" evidence="6">
    <location>
        <begin position="259"/>
        <end position="260"/>
    </location>
    <ligand>
        <name>carbamoyl phosphate</name>
        <dbReference type="ChEBI" id="CHEBI:58228"/>
    </ligand>
</feature>
<dbReference type="EMBL" id="CP117812">
    <property type="protein sequence ID" value="WDE99117.1"/>
    <property type="molecule type" value="Genomic_DNA"/>
</dbReference>
<feature type="binding site" evidence="6">
    <location>
        <position position="101"/>
    </location>
    <ligand>
        <name>carbamoyl phosphate</name>
        <dbReference type="ChEBI" id="CHEBI:58228"/>
    </ligand>
</feature>
<evidence type="ECO:0000313" key="9">
    <source>
        <dbReference type="EMBL" id="WDE99117.1"/>
    </source>
</evidence>
<dbReference type="PRINTS" id="PR00102">
    <property type="entry name" value="OTCASE"/>
</dbReference>
<comment type="catalytic activity">
    <reaction evidence="5 6">
        <text>carbamoyl phosphate + L-ornithine = L-citrulline + phosphate + H(+)</text>
        <dbReference type="Rhea" id="RHEA:19513"/>
        <dbReference type="ChEBI" id="CHEBI:15378"/>
        <dbReference type="ChEBI" id="CHEBI:43474"/>
        <dbReference type="ChEBI" id="CHEBI:46911"/>
        <dbReference type="ChEBI" id="CHEBI:57743"/>
        <dbReference type="ChEBI" id="CHEBI:58228"/>
        <dbReference type="EC" id="2.1.3.3"/>
    </reaction>
</comment>
<dbReference type="HAMAP" id="MF_01109">
    <property type="entry name" value="OTCase"/>
    <property type="match status" value="1"/>
</dbReference>
<feature type="binding site" evidence="6">
    <location>
        <begin position="50"/>
        <end position="53"/>
    </location>
    <ligand>
        <name>carbamoyl phosphate</name>
        <dbReference type="ChEBI" id="CHEBI:58228"/>
    </ligand>
</feature>
<dbReference type="SUPFAM" id="SSF53671">
    <property type="entry name" value="Aspartate/ornithine carbamoyltransferase"/>
    <property type="match status" value="1"/>
</dbReference>
<feature type="binding site" evidence="6">
    <location>
        <position position="77"/>
    </location>
    <ligand>
        <name>carbamoyl phosphate</name>
        <dbReference type="ChEBI" id="CHEBI:58228"/>
    </ligand>
</feature>
<dbReference type="EC" id="2.1.3.3" evidence="3 6"/>
<dbReference type="InterPro" id="IPR002292">
    <property type="entry name" value="Orn/put_carbamltrans"/>
</dbReference>
<dbReference type="PANTHER" id="PTHR45753">
    <property type="entry name" value="ORNITHINE CARBAMOYLTRANSFERASE, MITOCHONDRIAL"/>
    <property type="match status" value="1"/>
</dbReference>
<comment type="subcellular location">
    <subcellularLocation>
        <location evidence="6">Cytoplasm</location>
    </subcellularLocation>
</comment>
<dbReference type="Pfam" id="PF02729">
    <property type="entry name" value="OTCace_N"/>
    <property type="match status" value="1"/>
</dbReference>
<dbReference type="Gene3D" id="3.40.50.1370">
    <property type="entry name" value="Aspartate/ornithine carbamoyltransferase"/>
    <property type="match status" value="2"/>
</dbReference>
<keyword evidence="4 6" id="KW-0808">Transferase</keyword>
<dbReference type="InterPro" id="IPR006130">
    <property type="entry name" value="Asp/Orn_carbamoylTrfase"/>
</dbReference>
<feature type="domain" description="Aspartate/ornithine carbamoyltransferase carbamoyl-P binding" evidence="8">
    <location>
        <begin position="3"/>
        <end position="140"/>
    </location>
</feature>
<comment type="similarity">
    <text evidence="2 6">Belongs to the aspartate/ornithine carbamoyltransferase superfamily. OTCase family.</text>
</comment>
<dbReference type="Proteomes" id="UP001214250">
    <property type="component" value="Chromosome 2"/>
</dbReference>
<dbReference type="InterPro" id="IPR036901">
    <property type="entry name" value="Asp/Orn_carbamoylTrfase_sf"/>
</dbReference>
<name>A0ABY7W1X5_9BACT</name>